<comment type="caution">
    <text evidence="1">The sequence shown here is derived from an EMBL/GenBank/DDBJ whole genome shotgun (WGS) entry which is preliminary data.</text>
</comment>
<accession>A0A5S5BYW7</accession>
<dbReference type="EMBL" id="VNHS01000008">
    <property type="protein sequence ID" value="TYP72371.1"/>
    <property type="molecule type" value="Genomic_DNA"/>
</dbReference>
<dbReference type="RefSeq" id="WP_148931005.1">
    <property type="nucleotide sequence ID" value="NZ_VNHS01000008.1"/>
</dbReference>
<evidence type="ECO:0008006" key="3">
    <source>
        <dbReference type="Google" id="ProtNLM"/>
    </source>
</evidence>
<reference evidence="1 2" key="1">
    <citation type="submission" date="2019-07" db="EMBL/GenBank/DDBJ databases">
        <title>Genomic Encyclopedia of Type Strains, Phase III (KMG-III): the genomes of soil and plant-associated and newly described type strains.</title>
        <authorList>
            <person name="Whitman W."/>
        </authorList>
    </citation>
    <scope>NUCLEOTIDE SEQUENCE [LARGE SCALE GENOMIC DNA]</scope>
    <source>
        <strain evidence="1 2">BL24</strain>
    </source>
</reference>
<evidence type="ECO:0000313" key="1">
    <source>
        <dbReference type="EMBL" id="TYP72371.1"/>
    </source>
</evidence>
<protein>
    <recommendedName>
        <fullName evidence="3">NanoRNase/pAp phosphatase (C-di-AMP/oligoRNAs hydrolase)</fullName>
    </recommendedName>
</protein>
<keyword evidence="2" id="KW-1185">Reference proteome</keyword>
<organism evidence="1 2">
    <name type="scientific">Paenibacillus methanolicus</name>
    <dbReference type="NCBI Taxonomy" id="582686"/>
    <lineage>
        <taxon>Bacteria</taxon>
        <taxon>Bacillati</taxon>
        <taxon>Bacillota</taxon>
        <taxon>Bacilli</taxon>
        <taxon>Bacillales</taxon>
        <taxon>Paenibacillaceae</taxon>
        <taxon>Paenibacillus</taxon>
    </lineage>
</organism>
<proteinExistence type="predicted"/>
<evidence type="ECO:0000313" key="2">
    <source>
        <dbReference type="Proteomes" id="UP000323257"/>
    </source>
</evidence>
<dbReference type="InterPro" id="IPR038763">
    <property type="entry name" value="DHH_sf"/>
</dbReference>
<dbReference type="Proteomes" id="UP000323257">
    <property type="component" value="Unassembled WGS sequence"/>
</dbReference>
<name>A0A5S5BYW7_9BACL</name>
<dbReference type="OrthoDB" id="105221at2"/>
<dbReference type="AlphaFoldDB" id="A0A5S5BYW7"/>
<sequence length="312" mass="36341">MQLNIYFHRDFDGMAGAALLSEVFRTCRGFETFAYHPVDFHLKDEWLDMRLAQPAAVLDFFYHPDATYYYDHHDSPIAERFFGAPQLDELDRCLLLAMKSTPSILRYKFGDRFDFGRYAELVRWSDIIDNCEYASPRDLYESEEPYIRLNKLICYFQDRNMDDEIIRLVSSMLREPEEALRERAELVELLIDEEREVARRLAETIEVEGAIGFIDQSESGFAVQRFISYCYYPDLDYQVMIYRKNDAYLVNVGRNAWKSFDSRNLGEIASKLGGFGRKDAGGIFVRTHAEALALAAVIRRELTEDSSSESLF</sequence>
<gene>
    <name evidence="1" type="ORF">BCM02_10825</name>
</gene>
<dbReference type="SUPFAM" id="SSF64182">
    <property type="entry name" value="DHH phosphoesterases"/>
    <property type="match status" value="1"/>
</dbReference>